<dbReference type="SUPFAM" id="SSF50978">
    <property type="entry name" value="WD40 repeat-like"/>
    <property type="match status" value="1"/>
</dbReference>
<dbReference type="InterPro" id="IPR040067">
    <property type="entry name" value="WDR47"/>
</dbReference>
<dbReference type="SMART" id="SM00320">
    <property type="entry name" value="WD40"/>
    <property type="match status" value="7"/>
</dbReference>
<feature type="repeat" description="WD" evidence="1">
    <location>
        <begin position="183"/>
        <end position="216"/>
    </location>
</feature>
<organism evidence="3 4">
    <name type="scientific">Polyplax serrata</name>
    <name type="common">Common mouse louse</name>
    <dbReference type="NCBI Taxonomy" id="468196"/>
    <lineage>
        <taxon>Eukaryota</taxon>
        <taxon>Metazoa</taxon>
        <taxon>Ecdysozoa</taxon>
        <taxon>Arthropoda</taxon>
        <taxon>Hexapoda</taxon>
        <taxon>Insecta</taxon>
        <taxon>Pterygota</taxon>
        <taxon>Neoptera</taxon>
        <taxon>Paraneoptera</taxon>
        <taxon>Psocodea</taxon>
        <taxon>Troctomorpha</taxon>
        <taxon>Phthiraptera</taxon>
        <taxon>Anoplura</taxon>
        <taxon>Polyplacidae</taxon>
        <taxon>Polyplax</taxon>
    </lineage>
</organism>
<dbReference type="CDD" id="cd00200">
    <property type="entry name" value="WD40"/>
    <property type="match status" value="1"/>
</dbReference>
<dbReference type="PROSITE" id="PS50082">
    <property type="entry name" value="WD_REPEATS_2"/>
    <property type="match status" value="4"/>
</dbReference>
<dbReference type="InterPro" id="IPR015943">
    <property type="entry name" value="WD40/YVTN_repeat-like_dom_sf"/>
</dbReference>
<dbReference type="Gene3D" id="2.130.10.10">
    <property type="entry name" value="YVTN repeat-like/Quinoprotein amine dehydrogenase"/>
    <property type="match status" value="2"/>
</dbReference>
<evidence type="ECO:0000256" key="1">
    <source>
        <dbReference type="PROSITE-ProRule" id="PRU00221"/>
    </source>
</evidence>
<protein>
    <recommendedName>
        <fullName evidence="5">WD repeat-containing protein 47</fullName>
    </recommendedName>
</protein>
<name>A0AAN8PE82_POLSC</name>
<dbReference type="EMBL" id="JAWJWE010000036">
    <property type="protein sequence ID" value="KAK6628832.1"/>
    <property type="molecule type" value="Genomic_DNA"/>
</dbReference>
<evidence type="ECO:0000256" key="2">
    <source>
        <dbReference type="SAM" id="SignalP"/>
    </source>
</evidence>
<evidence type="ECO:0000313" key="4">
    <source>
        <dbReference type="Proteomes" id="UP001372834"/>
    </source>
</evidence>
<keyword evidence="2" id="KW-0732">Signal</keyword>
<feature type="chain" id="PRO_5042962670" description="WD repeat-containing protein 47" evidence="2">
    <location>
        <begin position="21"/>
        <end position="386"/>
    </location>
</feature>
<dbReference type="InterPro" id="IPR001680">
    <property type="entry name" value="WD40_rpt"/>
</dbReference>
<feature type="repeat" description="WD" evidence="1">
    <location>
        <begin position="272"/>
        <end position="306"/>
    </location>
</feature>
<feature type="repeat" description="WD" evidence="1">
    <location>
        <begin position="89"/>
        <end position="130"/>
    </location>
</feature>
<sequence length="386" mass="42241">MVLLTHCCLVFLLQAEPQDAESSSGRPRFVAVTTLEDVQAVRCAEFHPSGKVYAIGSNSKTLRICAYPKLTDLREEHSTYQPAVLFKRTRHHKGSIYCMAWTPIGDLMATGSNDKTVKLMKFNSETSNLEGQEIELTMHDGTVRDLCFLEDTSNKSSLLISGGAGDCKIYVTDCATGNPYQALGGHSGHVLSLYNWGGAMFVSGSQDKTVRFWDLRVRGCVNMVTPVTAPGNRGSPVAAVCVDPSGRLLVSGHEDSSCVLYDIRGGRNVQCFKPHSSDIRSIRFSPSAYYLLTGGYDNKLVLTDLQGDLTLPLPSVVVAQHQDKVISGRWHPTDFSFLSTSADKTCTLWALPPGPAKEEEEEATVNGSESLDYFHLVNILGRETNH</sequence>
<gene>
    <name evidence="3" type="ORF">RUM43_002648</name>
</gene>
<feature type="signal peptide" evidence="2">
    <location>
        <begin position="1"/>
        <end position="20"/>
    </location>
</feature>
<evidence type="ECO:0008006" key="5">
    <source>
        <dbReference type="Google" id="ProtNLM"/>
    </source>
</evidence>
<keyword evidence="1" id="KW-0853">WD repeat</keyword>
<dbReference type="InterPro" id="IPR036322">
    <property type="entry name" value="WD40_repeat_dom_sf"/>
</dbReference>
<evidence type="ECO:0000313" key="3">
    <source>
        <dbReference type="EMBL" id="KAK6628832.1"/>
    </source>
</evidence>
<dbReference type="PROSITE" id="PS50294">
    <property type="entry name" value="WD_REPEATS_REGION"/>
    <property type="match status" value="1"/>
</dbReference>
<proteinExistence type="predicted"/>
<dbReference type="PANTHER" id="PTHR19863">
    <property type="entry name" value="NEMITIN (NEURONAL ENRICHED MAP INTERACTING PROTEIN) HOMOLOG"/>
    <property type="match status" value="1"/>
</dbReference>
<dbReference type="Pfam" id="PF00400">
    <property type="entry name" value="WD40"/>
    <property type="match status" value="5"/>
</dbReference>
<dbReference type="AlphaFoldDB" id="A0AAN8PE82"/>
<dbReference type="Proteomes" id="UP001372834">
    <property type="component" value="Unassembled WGS sequence"/>
</dbReference>
<dbReference type="PANTHER" id="PTHR19863:SF5">
    <property type="entry name" value="WD REPEAT-CONTAINING PROTEIN 47"/>
    <property type="match status" value="1"/>
</dbReference>
<comment type="caution">
    <text evidence="3">The sequence shown here is derived from an EMBL/GenBank/DDBJ whole genome shotgun (WGS) entry which is preliminary data.</text>
</comment>
<reference evidence="3 4" key="1">
    <citation type="submission" date="2023-10" db="EMBL/GenBank/DDBJ databases">
        <title>Genomes of two closely related lineages of the louse Polyplax serrata with different host specificities.</title>
        <authorList>
            <person name="Martinu J."/>
            <person name="Tarabai H."/>
            <person name="Stefka J."/>
            <person name="Hypsa V."/>
        </authorList>
    </citation>
    <scope>NUCLEOTIDE SEQUENCE [LARGE SCALE GENOMIC DNA]</scope>
    <source>
        <strain evidence="3">HR10_N</strain>
    </source>
</reference>
<feature type="repeat" description="WD" evidence="1">
    <location>
        <begin position="318"/>
        <end position="349"/>
    </location>
</feature>
<accession>A0AAN8PE82</accession>